<sequence length="447" mass="46497">MPPPGIDESAPSAEGGGPAFLRPVEPVRRQERSGPALLRRAARGLAGVLHPERLIEQAVRLPLDSGVDACVLFSGEPGAALRWTAGVAGHDGGRTVAHGRWSPETAAAAPWLGEGVGTLPEAVEPAPGDPAEELLREVTGHRVAGQVRVVPLPGPSGAFGALLWYRRGGRFGPAEAELLAEYAERVGSALGSAHLYQYQARTAATLKAALVPDPLPEVDRVVLGASFRSAFEAERIGGDFYEVQDAGELVHFSFGDVCGKGNDAAVLTGLIRQSLQALRLVEDSPLRLMELLNVLLLRTDPEKFSTMVLGTARPLPGGGLRVRAAGGGHPPPLVVGTGGEVREFPLGGIFVGAIDDAVFREAEVDLAPGEAVVVYSDGVTEARNPLLGGEMLGEDRLVRLLGECGGLPAAATAERVAQAVGDWLGGAEHDDITVLVLQARAAPAGAR</sequence>
<gene>
    <name evidence="4" type="ORF">SAMN05421803_12361</name>
</gene>
<evidence type="ECO:0000313" key="5">
    <source>
        <dbReference type="Proteomes" id="UP000184452"/>
    </source>
</evidence>
<dbReference type="InterPro" id="IPR036457">
    <property type="entry name" value="PPM-type-like_dom_sf"/>
</dbReference>
<dbReference type="Gene3D" id="3.60.40.10">
    <property type="entry name" value="PPM-type phosphatase domain"/>
    <property type="match status" value="1"/>
</dbReference>
<keyword evidence="5" id="KW-1185">Reference proteome</keyword>
<dbReference type="Pfam" id="PF07228">
    <property type="entry name" value="SpoIIE"/>
    <property type="match status" value="1"/>
</dbReference>
<dbReference type="EMBL" id="FQZK01000023">
    <property type="protein sequence ID" value="SHK55867.1"/>
    <property type="molecule type" value="Genomic_DNA"/>
</dbReference>
<dbReference type="AlphaFoldDB" id="A0A1M6TFV1"/>
<proteinExistence type="predicted"/>
<protein>
    <submittedName>
        <fullName evidence="4">Serine phosphatase RsbU, regulator of sigma subunit</fullName>
    </submittedName>
</protein>
<evidence type="ECO:0000256" key="2">
    <source>
        <dbReference type="SAM" id="MobiDB-lite"/>
    </source>
</evidence>
<evidence type="ECO:0000256" key="1">
    <source>
        <dbReference type="ARBA" id="ARBA00022801"/>
    </source>
</evidence>
<dbReference type="PANTHER" id="PTHR43156">
    <property type="entry name" value="STAGE II SPORULATION PROTEIN E-RELATED"/>
    <property type="match status" value="1"/>
</dbReference>
<dbReference type="PANTHER" id="PTHR43156:SF2">
    <property type="entry name" value="STAGE II SPORULATION PROTEIN E"/>
    <property type="match status" value="1"/>
</dbReference>
<dbReference type="GO" id="GO:0016791">
    <property type="term" value="F:phosphatase activity"/>
    <property type="evidence" value="ECO:0007669"/>
    <property type="project" value="TreeGrafter"/>
</dbReference>
<evidence type="ECO:0000259" key="3">
    <source>
        <dbReference type="SMART" id="SM00331"/>
    </source>
</evidence>
<feature type="domain" description="PPM-type phosphatase" evidence="3">
    <location>
        <begin position="222"/>
        <end position="439"/>
    </location>
</feature>
<name>A0A1M6TFV1_9ACTN</name>
<accession>A0A1M6TFV1</accession>
<keyword evidence="1" id="KW-0378">Hydrolase</keyword>
<dbReference type="InterPro" id="IPR001932">
    <property type="entry name" value="PPM-type_phosphatase-like_dom"/>
</dbReference>
<organism evidence="4 5">
    <name type="scientific">Nocardiopsis flavescens</name>
    <dbReference type="NCBI Taxonomy" id="758803"/>
    <lineage>
        <taxon>Bacteria</taxon>
        <taxon>Bacillati</taxon>
        <taxon>Actinomycetota</taxon>
        <taxon>Actinomycetes</taxon>
        <taxon>Streptosporangiales</taxon>
        <taxon>Nocardiopsidaceae</taxon>
        <taxon>Nocardiopsis</taxon>
    </lineage>
</organism>
<evidence type="ECO:0000313" key="4">
    <source>
        <dbReference type="EMBL" id="SHK55867.1"/>
    </source>
</evidence>
<feature type="region of interest" description="Disordered" evidence="2">
    <location>
        <begin position="1"/>
        <end position="33"/>
    </location>
</feature>
<dbReference type="Proteomes" id="UP000184452">
    <property type="component" value="Unassembled WGS sequence"/>
</dbReference>
<dbReference type="STRING" id="758803.SAMN05421803_12361"/>
<reference evidence="4 5" key="1">
    <citation type="submission" date="2016-11" db="EMBL/GenBank/DDBJ databases">
        <authorList>
            <person name="Jaros S."/>
            <person name="Januszkiewicz K."/>
            <person name="Wedrychowicz H."/>
        </authorList>
    </citation>
    <scope>NUCLEOTIDE SEQUENCE [LARGE SCALE GENOMIC DNA]</scope>
    <source>
        <strain evidence="4 5">CGMCC 4.5723</strain>
    </source>
</reference>
<dbReference type="InterPro" id="IPR052016">
    <property type="entry name" value="Bact_Sigma-Reg"/>
</dbReference>
<dbReference type="SMART" id="SM00331">
    <property type="entry name" value="PP2C_SIG"/>
    <property type="match status" value="1"/>
</dbReference>